<evidence type="ECO:0000313" key="3">
    <source>
        <dbReference type="Proteomes" id="UP000266841"/>
    </source>
</evidence>
<sequence>MARTKQQKRRKKDAGCSDAINSGDGVPAGPAVPIKSEEVDDVRPEETYSNHAQMTGTTILGRVEPDRVRLVPPGEIAQVQQGQYGHAAVLPAAAAKYTCWRCDVEKDLSSFSHSAMRKIDKGKTPTCKECANELKEERQQKAFDQRGHLERRCVTCGLSRSGSHYSSSQWNKGEGLSKCTLCLHPTIEQAFEKRGHLERSCAICGLSRSGSHYSSSQWNKGIGQSKCKLCIPTSSERKEWTRLCSECKIIKKGGEFATKQWMAGDAARCISCVEAGMPAKKREKRDARQKSPDARKKTKASHEHEALASNIGPSVGNLIQTPLNADDRGYIQPAHLLSIWSAISKRLVSPNGAERQAQTLEELRIRGTFEAQEMLASRLATLVYRTTCALKDSSPHELSQLVTALSKVSACVDNSETGGLWTYADLFHSTFVTKGARVVFQKQVVSSVLAVLSRLGDGIEDKSTLISVGCIGEAIVLSGSLVVTPPGDLISLLSFLVNHSRPHRGLFEAAARSIEGTVPTLAPSALSSLSNVFARARIVPPRLFECILQKSMSDVANFGFGDAINLVESFAVLGLAFDLRNFLALLLAEETIQNASGGQLASIAWVLALANVDCAIPTSFVSAITRIHLQKGFRDNDLGRIYMWHLWMVHEMKKPGLPPQHVNDFMTGIAQSDNSGENSGLLNDIVMNMTPGLQYMTEVKSNSGIIVDLLVKVNGRTLAVFVENPGHFCGRRPCGSLLLKRRQIQSVDNLELLSIPYYDWINLQNIQAKRQYLVIVLGDNVAGSCRTNDTGGELGPPIDSEDVKKAGRRQHSEDASEDSVAGPAMFVIDREPVTECEANEQGVI</sequence>
<dbReference type="Proteomes" id="UP000266841">
    <property type="component" value="Unassembled WGS sequence"/>
</dbReference>
<gene>
    <name evidence="2" type="ORF">THAOC_08852</name>
</gene>
<accession>K0SY03</accession>
<feature type="region of interest" description="Disordered" evidence="1">
    <location>
        <begin position="788"/>
        <end position="824"/>
    </location>
</feature>
<reference evidence="2 3" key="1">
    <citation type="journal article" date="2012" name="Genome Biol.">
        <title>Genome and low-iron response of an oceanic diatom adapted to chronic iron limitation.</title>
        <authorList>
            <person name="Lommer M."/>
            <person name="Specht M."/>
            <person name="Roy A.S."/>
            <person name="Kraemer L."/>
            <person name="Andreson R."/>
            <person name="Gutowska M.A."/>
            <person name="Wolf J."/>
            <person name="Bergner S.V."/>
            <person name="Schilhabel M.B."/>
            <person name="Klostermeier U.C."/>
            <person name="Beiko R.G."/>
            <person name="Rosenstiel P."/>
            <person name="Hippler M."/>
            <person name="Laroche J."/>
        </authorList>
    </citation>
    <scope>NUCLEOTIDE SEQUENCE [LARGE SCALE GENOMIC DNA]</scope>
    <source>
        <strain evidence="2 3">CCMP1005</strain>
    </source>
</reference>
<evidence type="ECO:0000256" key="1">
    <source>
        <dbReference type="SAM" id="MobiDB-lite"/>
    </source>
</evidence>
<feature type="region of interest" description="Disordered" evidence="1">
    <location>
        <begin position="1"/>
        <end position="58"/>
    </location>
</feature>
<proteinExistence type="predicted"/>
<dbReference type="EMBL" id="AGNL01009466">
    <property type="protein sequence ID" value="EJK69854.1"/>
    <property type="molecule type" value="Genomic_DNA"/>
</dbReference>
<feature type="region of interest" description="Disordered" evidence="1">
    <location>
        <begin position="280"/>
        <end position="305"/>
    </location>
</feature>
<evidence type="ECO:0008006" key="4">
    <source>
        <dbReference type="Google" id="ProtNLM"/>
    </source>
</evidence>
<dbReference type="AlphaFoldDB" id="K0SY03"/>
<feature type="compositionally biased region" description="Basic and acidic residues" evidence="1">
    <location>
        <begin position="801"/>
        <end position="814"/>
    </location>
</feature>
<feature type="compositionally biased region" description="Polar residues" evidence="1">
    <location>
        <begin position="49"/>
        <end position="58"/>
    </location>
</feature>
<name>K0SY03_THAOC</name>
<feature type="compositionally biased region" description="Basic residues" evidence="1">
    <location>
        <begin position="1"/>
        <end position="12"/>
    </location>
</feature>
<protein>
    <recommendedName>
        <fullName evidence="4">RAP domain-containing protein</fullName>
    </recommendedName>
</protein>
<dbReference type="OrthoDB" id="549726at2759"/>
<keyword evidence="3" id="KW-1185">Reference proteome</keyword>
<organism evidence="2 3">
    <name type="scientific">Thalassiosira oceanica</name>
    <name type="common">Marine diatom</name>
    <dbReference type="NCBI Taxonomy" id="159749"/>
    <lineage>
        <taxon>Eukaryota</taxon>
        <taxon>Sar</taxon>
        <taxon>Stramenopiles</taxon>
        <taxon>Ochrophyta</taxon>
        <taxon>Bacillariophyta</taxon>
        <taxon>Coscinodiscophyceae</taxon>
        <taxon>Thalassiosirophycidae</taxon>
        <taxon>Thalassiosirales</taxon>
        <taxon>Thalassiosiraceae</taxon>
        <taxon>Thalassiosira</taxon>
    </lineage>
</organism>
<evidence type="ECO:0000313" key="2">
    <source>
        <dbReference type="EMBL" id="EJK69854.1"/>
    </source>
</evidence>
<comment type="caution">
    <text evidence="2">The sequence shown here is derived from an EMBL/GenBank/DDBJ whole genome shotgun (WGS) entry which is preliminary data.</text>
</comment>
<feature type="compositionally biased region" description="Basic and acidic residues" evidence="1">
    <location>
        <begin position="284"/>
        <end position="305"/>
    </location>
</feature>
<feature type="compositionally biased region" description="Basic and acidic residues" evidence="1">
    <location>
        <begin position="35"/>
        <end position="48"/>
    </location>
</feature>